<comment type="caution">
    <text evidence="1">The sequence shown here is derived from an EMBL/GenBank/DDBJ whole genome shotgun (WGS) entry which is preliminary data.</text>
</comment>
<name>A0A438C6Q0_VITVI</name>
<reference evidence="1 2" key="1">
    <citation type="journal article" date="2018" name="PLoS Genet.">
        <title>Population sequencing reveals clonal diversity and ancestral inbreeding in the grapevine cultivar Chardonnay.</title>
        <authorList>
            <person name="Roach M.J."/>
            <person name="Johnson D.L."/>
            <person name="Bohlmann J."/>
            <person name="van Vuuren H.J."/>
            <person name="Jones S.J."/>
            <person name="Pretorius I.S."/>
            <person name="Schmidt S.A."/>
            <person name="Borneman A.R."/>
        </authorList>
    </citation>
    <scope>NUCLEOTIDE SEQUENCE [LARGE SCALE GENOMIC DNA]</scope>
    <source>
        <strain evidence="2">cv. Chardonnay</strain>
        <tissue evidence="1">Leaf</tissue>
    </source>
</reference>
<proteinExistence type="predicted"/>
<dbReference type="EMBL" id="QGNW01002507">
    <property type="protein sequence ID" value="RVW18933.1"/>
    <property type="molecule type" value="Genomic_DNA"/>
</dbReference>
<evidence type="ECO:0000313" key="2">
    <source>
        <dbReference type="Proteomes" id="UP000288805"/>
    </source>
</evidence>
<protein>
    <submittedName>
        <fullName evidence="1">Uncharacterized protein</fullName>
    </submittedName>
</protein>
<organism evidence="1 2">
    <name type="scientific">Vitis vinifera</name>
    <name type="common">Grape</name>
    <dbReference type="NCBI Taxonomy" id="29760"/>
    <lineage>
        <taxon>Eukaryota</taxon>
        <taxon>Viridiplantae</taxon>
        <taxon>Streptophyta</taxon>
        <taxon>Embryophyta</taxon>
        <taxon>Tracheophyta</taxon>
        <taxon>Spermatophyta</taxon>
        <taxon>Magnoliopsida</taxon>
        <taxon>eudicotyledons</taxon>
        <taxon>Gunneridae</taxon>
        <taxon>Pentapetalae</taxon>
        <taxon>rosids</taxon>
        <taxon>Vitales</taxon>
        <taxon>Vitaceae</taxon>
        <taxon>Viteae</taxon>
        <taxon>Vitis</taxon>
    </lineage>
</organism>
<dbReference type="Proteomes" id="UP000288805">
    <property type="component" value="Unassembled WGS sequence"/>
</dbReference>
<sequence>MVGESPFGFKADNIYTVGSGSLQMVLEPIPDPGVGVCLVLGTSAHGLLLHSSSSLALQGYTDVDWASCPDDRRTPVDIVFSLDLT</sequence>
<evidence type="ECO:0000313" key="1">
    <source>
        <dbReference type="EMBL" id="RVW18933.1"/>
    </source>
</evidence>
<dbReference type="AlphaFoldDB" id="A0A438C6Q0"/>
<accession>A0A438C6Q0</accession>
<gene>
    <name evidence="1" type="ORF">CK203_102509</name>
</gene>